<feature type="compositionally biased region" description="Basic and acidic residues" evidence="6">
    <location>
        <begin position="824"/>
        <end position="837"/>
    </location>
</feature>
<feature type="region of interest" description="Disordered" evidence="6">
    <location>
        <begin position="42"/>
        <end position="61"/>
    </location>
</feature>
<evidence type="ECO:0000256" key="1">
    <source>
        <dbReference type="ARBA" id="ARBA00004370"/>
    </source>
</evidence>
<feature type="region of interest" description="Disordered" evidence="6">
    <location>
        <begin position="824"/>
        <end position="874"/>
    </location>
</feature>
<feature type="compositionally biased region" description="Basic residues" evidence="6">
    <location>
        <begin position="359"/>
        <end position="369"/>
    </location>
</feature>
<dbReference type="GO" id="GO:0005509">
    <property type="term" value="F:calcium ion binding"/>
    <property type="evidence" value="ECO:0007669"/>
    <property type="project" value="InterPro"/>
</dbReference>
<feature type="non-terminal residue" evidence="9">
    <location>
        <position position="1"/>
    </location>
</feature>
<evidence type="ECO:0000256" key="2">
    <source>
        <dbReference type="ARBA" id="ARBA00022692"/>
    </source>
</evidence>
<dbReference type="InterPro" id="IPR058650">
    <property type="entry name" value="Msy1/2-like"/>
</dbReference>
<feature type="region of interest" description="Disordered" evidence="6">
    <location>
        <begin position="359"/>
        <end position="411"/>
    </location>
</feature>
<feature type="region of interest" description="Disordered" evidence="6">
    <location>
        <begin position="449"/>
        <end position="486"/>
    </location>
</feature>
<dbReference type="GO" id="GO:0016020">
    <property type="term" value="C:membrane"/>
    <property type="evidence" value="ECO:0007669"/>
    <property type="project" value="UniProtKB-SubCell"/>
</dbReference>
<feature type="transmembrane region" description="Helical" evidence="7">
    <location>
        <begin position="627"/>
        <end position="650"/>
    </location>
</feature>
<sequence length="874" mass="98226">ILLIPQQYFPHDRCSADIPMVSTLAPPVVPNDLSGGPRMPLPPVSEHGTLKTEPRVSGTYSRPPPMQNVPQFAFSNLPHPHSTQSFVPAMTSTASITPPLPNATKIDMERIMKQDEAAMNDFVPPRQAMNSDESDFDWDEDININESGQVVKKNKKNSTSTWRRLSPFLRMVIMILIGSPIIALPAILVSTLMDDDASPTEEQQDPPVRKATITLIFIWLSFMWGIVFLTNWGVDIVPAVVVRLSSFVTSSRLENVKSRLLIFVATKKYLKWFLGSCWAIGSFAFLSNSPFRRAGGKLNPIFIEVLGSLVAGCALVFIEKILLHKISTNFHQTAFADRIQENKYALTVLDKLSTSKKNVKKVRPTHSRHNTADNAADYNFPAGGYRSVQPSRSNSLEMAPSKGNPAQGNSYNTIVINDISNSGTTTPAEVLHDMGDSPQKTPEAYILSSTPMTTPTENGASRNSTLVSNGRQNLHPRGQRDSKVRQNDNIFRGINRRLHGIALASKASPSKDIGSTANAKRLAKTLFYNLQTNGDELVVQDFFPYFPSEEEARKAFAIFDKDGNGDISKSEMKEKIFYVYKERKDLYTSLRDLSQAVGKLDIIFLTIVAVIWLLIVLSIFGKDIVKNMLSIGSFLVALSFVFGNSLKILFENIVFLFITHPYDSGDLVSIEGIDMYVREVGLNSTTFVTWDGKRMYYPNNVISQKPIHNVRRSPNMTDKIVLNIDCYTPQSKILELRARMRDYLIKESKDFLPDLEIQIQEMDAKLKISMCIEHKGNWQDSGRRWARRTAFNYALKEAVEDIGIQYYALPQRLEVYKRDIQGLESEQHPSRATREQDDPMQLAPNSPLRQYSPEQVARLYRRPTISRPEGGGGD</sequence>
<dbReference type="EMBL" id="JAIFTL010000007">
    <property type="protein sequence ID" value="KAG9327248.1"/>
    <property type="molecule type" value="Genomic_DNA"/>
</dbReference>
<keyword evidence="5 7" id="KW-0472">Membrane</keyword>
<evidence type="ECO:0000256" key="3">
    <source>
        <dbReference type="ARBA" id="ARBA00022837"/>
    </source>
</evidence>
<dbReference type="SUPFAM" id="SSF50182">
    <property type="entry name" value="Sm-like ribonucleoproteins"/>
    <property type="match status" value="1"/>
</dbReference>
<name>A0A9P8D2F5_MORAP</name>
<dbReference type="AlphaFoldDB" id="A0A9P8D2F5"/>
<reference evidence="9" key="1">
    <citation type="submission" date="2021-07" db="EMBL/GenBank/DDBJ databases">
        <title>Draft genome of Mortierella alpina, strain LL118, isolated from an aspen leaf litter sample.</title>
        <authorList>
            <person name="Yang S."/>
            <person name="Vinatzer B.A."/>
        </authorList>
    </citation>
    <scope>NUCLEOTIDE SEQUENCE</scope>
    <source>
        <strain evidence="9">LL118</strain>
    </source>
</reference>
<evidence type="ECO:0000256" key="4">
    <source>
        <dbReference type="ARBA" id="ARBA00022989"/>
    </source>
</evidence>
<feature type="domain" description="EF-hand" evidence="8">
    <location>
        <begin position="547"/>
        <end position="582"/>
    </location>
</feature>
<dbReference type="PANTHER" id="PTHR31323:SF1">
    <property type="entry name" value="MECHANOSENSITIVE ION CHANNEL PROTEIN"/>
    <property type="match status" value="1"/>
</dbReference>
<dbReference type="InterPro" id="IPR018247">
    <property type="entry name" value="EF_Hand_1_Ca_BS"/>
</dbReference>
<evidence type="ECO:0000256" key="7">
    <source>
        <dbReference type="SAM" id="Phobius"/>
    </source>
</evidence>
<dbReference type="InterPro" id="IPR011992">
    <property type="entry name" value="EF-hand-dom_pair"/>
</dbReference>
<dbReference type="PROSITE" id="PS50222">
    <property type="entry name" value="EF_HAND_2"/>
    <property type="match status" value="1"/>
</dbReference>
<evidence type="ECO:0000313" key="10">
    <source>
        <dbReference type="Proteomes" id="UP000717515"/>
    </source>
</evidence>
<dbReference type="Proteomes" id="UP000717515">
    <property type="component" value="Unassembled WGS sequence"/>
</dbReference>
<keyword evidence="3" id="KW-0106">Calcium</keyword>
<feature type="transmembrane region" description="Helical" evidence="7">
    <location>
        <begin position="298"/>
        <end position="318"/>
    </location>
</feature>
<dbReference type="InterPro" id="IPR002048">
    <property type="entry name" value="EF_hand_dom"/>
</dbReference>
<keyword evidence="4 7" id="KW-1133">Transmembrane helix</keyword>
<proteinExistence type="predicted"/>
<evidence type="ECO:0000256" key="5">
    <source>
        <dbReference type="ARBA" id="ARBA00023136"/>
    </source>
</evidence>
<dbReference type="InterPro" id="IPR006685">
    <property type="entry name" value="MscS_channel_2nd"/>
</dbReference>
<evidence type="ECO:0000256" key="6">
    <source>
        <dbReference type="SAM" id="MobiDB-lite"/>
    </source>
</evidence>
<evidence type="ECO:0000313" key="9">
    <source>
        <dbReference type="EMBL" id="KAG9327248.1"/>
    </source>
</evidence>
<dbReference type="PANTHER" id="PTHR31323">
    <property type="entry name" value="MECHANOSENSITIVE ION CHANNEL PROTEIN MSY2"/>
    <property type="match status" value="1"/>
</dbReference>
<comment type="caution">
    <text evidence="9">The sequence shown here is derived from an EMBL/GenBank/DDBJ whole genome shotgun (WGS) entry which is preliminary data.</text>
</comment>
<dbReference type="SUPFAM" id="SSF47473">
    <property type="entry name" value="EF-hand"/>
    <property type="match status" value="1"/>
</dbReference>
<comment type="subcellular location">
    <subcellularLocation>
        <location evidence="1">Membrane</location>
    </subcellularLocation>
</comment>
<dbReference type="GO" id="GO:0005262">
    <property type="term" value="F:calcium channel activity"/>
    <property type="evidence" value="ECO:0007669"/>
    <property type="project" value="TreeGrafter"/>
</dbReference>
<dbReference type="Pfam" id="PF25886">
    <property type="entry name" value="Msy1"/>
    <property type="match status" value="1"/>
</dbReference>
<evidence type="ECO:0000259" key="8">
    <source>
        <dbReference type="PROSITE" id="PS50222"/>
    </source>
</evidence>
<feature type="compositionally biased region" description="Polar residues" evidence="6">
    <location>
        <begin position="843"/>
        <end position="853"/>
    </location>
</feature>
<protein>
    <recommendedName>
        <fullName evidence="8">EF-hand domain-containing protein</fullName>
    </recommendedName>
</protein>
<feature type="region of interest" description="Disordered" evidence="6">
    <location>
        <begin position="424"/>
        <end position="443"/>
    </location>
</feature>
<feature type="compositionally biased region" description="Polar residues" evidence="6">
    <location>
        <begin position="449"/>
        <end position="472"/>
    </location>
</feature>
<organism evidence="9 10">
    <name type="scientific">Mortierella alpina</name>
    <name type="common">Oleaginous fungus</name>
    <name type="synonym">Mortierella renispora</name>
    <dbReference type="NCBI Taxonomy" id="64518"/>
    <lineage>
        <taxon>Eukaryota</taxon>
        <taxon>Fungi</taxon>
        <taxon>Fungi incertae sedis</taxon>
        <taxon>Mucoromycota</taxon>
        <taxon>Mortierellomycotina</taxon>
        <taxon>Mortierellomycetes</taxon>
        <taxon>Mortierellales</taxon>
        <taxon>Mortierellaceae</taxon>
        <taxon>Mortierella</taxon>
    </lineage>
</organism>
<dbReference type="InterPro" id="IPR010920">
    <property type="entry name" value="LSM_dom_sf"/>
</dbReference>
<dbReference type="Gene3D" id="2.30.30.60">
    <property type="match status" value="1"/>
</dbReference>
<dbReference type="Gene3D" id="1.10.238.10">
    <property type="entry name" value="EF-hand"/>
    <property type="match status" value="1"/>
</dbReference>
<accession>A0A9P8D2F5</accession>
<feature type="transmembrane region" description="Helical" evidence="7">
    <location>
        <begin position="600"/>
        <end position="621"/>
    </location>
</feature>
<gene>
    <name evidence="9" type="ORF">KVV02_002701</name>
</gene>
<dbReference type="CDD" id="cd00051">
    <property type="entry name" value="EFh"/>
    <property type="match status" value="1"/>
</dbReference>
<dbReference type="Pfam" id="PF00924">
    <property type="entry name" value="MS_channel_2nd"/>
    <property type="match status" value="1"/>
</dbReference>
<feature type="transmembrane region" description="Helical" evidence="7">
    <location>
        <begin position="213"/>
        <end position="234"/>
    </location>
</feature>
<keyword evidence="2 7" id="KW-0812">Transmembrane</keyword>
<feature type="transmembrane region" description="Helical" evidence="7">
    <location>
        <begin position="269"/>
        <end position="286"/>
    </location>
</feature>
<feature type="transmembrane region" description="Helical" evidence="7">
    <location>
        <begin position="168"/>
        <end position="193"/>
    </location>
</feature>
<dbReference type="GO" id="GO:0006874">
    <property type="term" value="P:intracellular calcium ion homeostasis"/>
    <property type="evidence" value="ECO:0007669"/>
    <property type="project" value="TreeGrafter"/>
</dbReference>
<dbReference type="InterPro" id="IPR023408">
    <property type="entry name" value="MscS_beta-dom_sf"/>
</dbReference>
<dbReference type="PROSITE" id="PS00018">
    <property type="entry name" value="EF_HAND_1"/>
    <property type="match status" value="1"/>
</dbReference>